<gene>
    <name evidence="2" type="ORF">ERS852470_02245</name>
</gene>
<proteinExistence type="predicted"/>
<dbReference type="Proteomes" id="UP000095558">
    <property type="component" value="Unassembled WGS sequence"/>
</dbReference>
<protein>
    <submittedName>
        <fullName evidence="2">IPT/TIG domain containing protein</fullName>
    </submittedName>
</protein>
<sequence length="142" mass="17315">MKPYIDREGNREWKFLGINRKSFNKSDVFKFADEVKVLIELLNGIVIQSQDEDRLNNIIRQKEKLEKLIIFFEPNIYEEYSEKVKILYFKMKKAKEEYNRVVEEKCFKDVIEEYKSIYEKSVIEYERGKLIRDKIKEELTKV</sequence>
<feature type="coiled-coil region" evidence="1">
    <location>
        <begin position="48"/>
        <end position="97"/>
    </location>
</feature>
<name>A0A174EQK4_9CLOT</name>
<dbReference type="EMBL" id="CYZV01000023">
    <property type="protein sequence ID" value="CUO40402.1"/>
    <property type="molecule type" value="Genomic_DNA"/>
</dbReference>
<accession>A0A174EQK4</accession>
<evidence type="ECO:0000313" key="2">
    <source>
        <dbReference type="EMBL" id="CUO40402.1"/>
    </source>
</evidence>
<evidence type="ECO:0000256" key="1">
    <source>
        <dbReference type="SAM" id="Coils"/>
    </source>
</evidence>
<reference evidence="2 3" key="1">
    <citation type="submission" date="2015-09" db="EMBL/GenBank/DDBJ databases">
        <authorList>
            <consortium name="Pathogen Informatics"/>
        </authorList>
    </citation>
    <scope>NUCLEOTIDE SEQUENCE [LARGE SCALE GENOMIC DNA]</scope>
    <source>
        <strain evidence="2 3">2789STDY5834855</strain>
    </source>
</reference>
<keyword evidence="1" id="KW-0175">Coiled coil</keyword>
<organism evidence="2 3">
    <name type="scientific">Clostridium disporicum</name>
    <dbReference type="NCBI Taxonomy" id="84024"/>
    <lineage>
        <taxon>Bacteria</taxon>
        <taxon>Bacillati</taxon>
        <taxon>Bacillota</taxon>
        <taxon>Clostridia</taxon>
        <taxon>Eubacteriales</taxon>
        <taxon>Clostridiaceae</taxon>
        <taxon>Clostridium</taxon>
    </lineage>
</organism>
<dbReference type="AlphaFoldDB" id="A0A174EQK4"/>
<evidence type="ECO:0000313" key="3">
    <source>
        <dbReference type="Proteomes" id="UP000095558"/>
    </source>
</evidence>